<dbReference type="Gene3D" id="2.30.40.10">
    <property type="entry name" value="Urease, subunit C, domain 1"/>
    <property type="match status" value="1"/>
</dbReference>
<accession>A0ABT2TVL8</accession>
<comment type="caution">
    <text evidence="2">The sequence shown here is derived from an EMBL/GenBank/DDBJ whole genome shotgun (WGS) entry which is preliminary data.</text>
</comment>
<gene>
    <name evidence="2" type="ORF">OCV61_09825</name>
</gene>
<dbReference type="PANTHER" id="PTHR43794">
    <property type="entry name" value="AMINOHYDROLASE SSNA-RELATED"/>
    <property type="match status" value="1"/>
</dbReference>
<dbReference type="SUPFAM" id="SSF51556">
    <property type="entry name" value="Metallo-dependent hydrolases"/>
    <property type="match status" value="1"/>
</dbReference>
<dbReference type="SUPFAM" id="SSF51338">
    <property type="entry name" value="Composite domain of metallo-dependent hydrolases"/>
    <property type="match status" value="1"/>
</dbReference>
<evidence type="ECO:0000313" key="2">
    <source>
        <dbReference type="EMBL" id="MCU6765706.1"/>
    </source>
</evidence>
<protein>
    <submittedName>
        <fullName evidence="2">Amidohydrolase family protein</fullName>
    </submittedName>
</protein>
<feature type="domain" description="Amidohydrolase-related" evidence="1">
    <location>
        <begin position="48"/>
        <end position="353"/>
    </location>
</feature>
<dbReference type="RefSeq" id="WP_262582777.1">
    <property type="nucleotide sequence ID" value="NZ_JAOQJL010000017.1"/>
</dbReference>
<dbReference type="InterPro" id="IPR050287">
    <property type="entry name" value="MTA/SAH_deaminase"/>
</dbReference>
<dbReference type="InterPro" id="IPR011059">
    <property type="entry name" value="Metal-dep_hydrolase_composite"/>
</dbReference>
<keyword evidence="3" id="KW-1185">Reference proteome</keyword>
<dbReference type="InterPro" id="IPR006680">
    <property type="entry name" value="Amidohydro-rel"/>
</dbReference>
<name>A0ABT2TVL8_9FIRM</name>
<proteinExistence type="predicted"/>
<evidence type="ECO:0000313" key="3">
    <source>
        <dbReference type="Proteomes" id="UP001652409"/>
    </source>
</evidence>
<evidence type="ECO:0000259" key="1">
    <source>
        <dbReference type="Pfam" id="PF01979"/>
    </source>
</evidence>
<reference evidence="2 3" key="1">
    <citation type="journal article" date="2021" name="ISME Commun">
        <title>Automated analysis of genomic sequences facilitates high-throughput and comprehensive description of bacteria.</title>
        <authorList>
            <person name="Hitch T.C.A."/>
        </authorList>
    </citation>
    <scope>NUCLEOTIDE SEQUENCE [LARGE SCALE GENOMIC DNA]</scope>
    <source>
        <strain evidence="2 3">Sanger_23</strain>
    </source>
</reference>
<organism evidence="2 3">
    <name type="scientific">Blautia ammoniilytica</name>
    <dbReference type="NCBI Taxonomy" id="2981782"/>
    <lineage>
        <taxon>Bacteria</taxon>
        <taxon>Bacillati</taxon>
        <taxon>Bacillota</taxon>
        <taxon>Clostridia</taxon>
        <taxon>Lachnospirales</taxon>
        <taxon>Lachnospiraceae</taxon>
        <taxon>Blautia</taxon>
    </lineage>
</organism>
<dbReference type="Pfam" id="PF01979">
    <property type="entry name" value="Amidohydro_1"/>
    <property type="match status" value="1"/>
</dbReference>
<dbReference type="PANTHER" id="PTHR43794:SF5">
    <property type="entry name" value="CHLOROHYDROLASE FAMILY PROTEIN"/>
    <property type="match status" value="1"/>
</dbReference>
<dbReference type="InterPro" id="IPR032466">
    <property type="entry name" value="Metal_Hydrolase"/>
</dbReference>
<dbReference type="Proteomes" id="UP001652409">
    <property type="component" value="Unassembled WGS sequence"/>
</dbReference>
<sequence length="397" mass="44292">MKSYKNANVFYGKNLELVKGKTILVDQGRIQGITDEQFENSIDLHGDYVIPAFVNAHCHLGDTGAKELGVGLTLEEAVVYPNGLKHKYLAKITSEELTEAVRDGLKEMLKNGIILAADYREGGLAGIQAVRQAQKGLPIHVMELGRPALTNADSTEEEFEKEIRSILEVSDGFGMGQIYAVSKERMKKIRSLCGDKIFSIHIAEGRSDCEKSKREYNQSEVERAAELETDFMVHLTHTDDHDKELLVKKKIPIVCCPRTNLILGDGFPELDIFTRFGITWGLGSDNMMFTSPDLFREMDTASRVIRGLGEKPDCMDFRECLKAATWSGAKSLKQDSELGSIEEGKLASFLAIRSGSWNLKHSHNVISSIVHRVGPEDIDYFLADGTEVIRKGEFLFE</sequence>
<dbReference type="EMBL" id="JAOQJL010000017">
    <property type="protein sequence ID" value="MCU6765706.1"/>
    <property type="molecule type" value="Genomic_DNA"/>
</dbReference>
<dbReference type="Gene3D" id="3.20.20.140">
    <property type="entry name" value="Metal-dependent hydrolases"/>
    <property type="match status" value="1"/>
</dbReference>
<dbReference type="NCBIfam" id="NF005552">
    <property type="entry name" value="PRK07213.1"/>
    <property type="match status" value="1"/>
</dbReference>